<dbReference type="RefSeq" id="WP_344708930.1">
    <property type="nucleotide sequence ID" value="NZ_BAAAUN010000001.1"/>
</dbReference>
<reference evidence="2 3" key="1">
    <citation type="submission" date="2021-06" db="EMBL/GenBank/DDBJ databases">
        <title>Genome-based taxonomic framework of Microbacterium strains isolated from marine environment, the description of four new species and reclassification of four preexisting species.</title>
        <authorList>
            <person name="Lee S.D."/>
            <person name="Kim S.-M."/>
            <person name="Byeon Y.-S."/>
            <person name="Yang H.L."/>
            <person name="Kim I.S."/>
        </authorList>
    </citation>
    <scope>NUCLEOTIDE SEQUENCE [LARGE SCALE GENOMIC DNA]</scope>
    <source>
        <strain evidence="2 3">KACC 14465</strain>
    </source>
</reference>
<organism evidence="2 3">
    <name type="scientific">Microbacterium luteolum</name>
    <name type="common">Aureobacterium luteolum</name>
    <dbReference type="NCBI Taxonomy" id="69367"/>
    <lineage>
        <taxon>Bacteria</taxon>
        <taxon>Bacillati</taxon>
        <taxon>Actinomycetota</taxon>
        <taxon>Actinomycetes</taxon>
        <taxon>Micrococcales</taxon>
        <taxon>Microbacteriaceae</taxon>
        <taxon>Microbacterium</taxon>
    </lineage>
</organism>
<accession>A0ABY7XRD0</accession>
<keyword evidence="3" id="KW-1185">Reference proteome</keyword>
<evidence type="ECO:0000256" key="1">
    <source>
        <dbReference type="SAM" id="MobiDB-lite"/>
    </source>
</evidence>
<feature type="compositionally biased region" description="Basic and acidic residues" evidence="1">
    <location>
        <begin position="78"/>
        <end position="87"/>
    </location>
</feature>
<proteinExistence type="predicted"/>
<gene>
    <name evidence="2" type="ORF">KV395_15690</name>
</gene>
<name>A0ABY7XRD0_MICLT</name>
<protein>
    <submittedName>
        <fullName evidence="2">Uncharacterized protein</fullName>
    </submittedName>
</protein>
<evidence type="ECO:0000313" key="3">
    <source>
        <dbReference type="Proteomes" id="UP001215097"/>
    </source>
</evidence>
<dbReference type="EMBL" id="CP078075">
    <property type="protein sequence ID" value="WDM44597.1"/>
    <property type="molecule type" value="Genomic_DNA"/>
</dbReference>
<sequence>MSAIKPIIREVKQSVLKGFAHAKDKLHQLADNIVKHVDDVGVRVRGQDRFDNPNGNGGSGNGPDTDRPGDGDAPAPRNDGRDDRGRFVGDGNRPWVDREQIGLDNVANREGVDVIRDQVASRHPSTGDQIRYYDGLFANADGTYTGIEVKSGSASRNPAQTLFDGAVSVETPAIANLPNVGQISIVQVILERVP</sequence>
<evidence type="ECO:0000313" key="2">
    <source>
        <dbReference type="EMBL" id="WDM44597.1"/>
    </source>
</evidence>
<feature type="region of interest" description="Disordered" evidence="1">
    <location>
        <begin position="44"/>
        <end position="95"/>
    </location>
</feature>
<dbReference type="Proteomes" id="UP001215097">
    <property type="component" value="Chromosome"/>
</dbReference>